<protein>
    <submittedName>
        <fullName evidence="2">Uncharacterized protein</fullName>
    </submittedName>
</protein>
<keyword evidence="1" id="KW-0812">Transmembrane</keyword>
<keyword evidence="1" id="KW-1133">Transmembrane helix</keyword>
<dbReference type="EMBL" id="JARKIE010000052">
    <property type="protein sequence ID" value="KAJ7692392.1"/>
    <property type="molecule type" value="Genomic_DNA"/>
</dbReference>
<name>A0AAD7DJL3_MYCRO</name>
<keyword evidence="3" id="KW-1185">Reference proteome</keyword>
<evidence type="ECO:0000313" key="3">
    <source>
        <dbReference type="Proteomes" id="UP001221757"/>
    </source>
</evidence>
<comment type="caution">
    <text evidence="2">The sequence shown here is derived from an EMBL/GenBank/DDBJ whole genome shotgun (WGS) entry which is preliminary data.</text>
</comment>
<feature type="transmembrane region" description="Helical" evidence="1">
    <location>
        <begin position="57"/>
        <end position="76"/>
    </location>
</feature>
<evidence type="ECO:0000313" key="2">
    <source>
        <dbReference type="EMBL" id="KAJ7692392.1"/>
    </source>
</evidence>
<dbReference type="Proteomes" id="UP001221757">
    <property type="component" value="Unassembled WGS sequence"/>
</dbReference>
<proteinExistence type="predicted"/>
<sequence>MSSRRSTLDLIHALFARLPLGATLRPPQQLDIGTFRNSSVPATAVALVRRRILGGHVLLPCFFLALVPAALSSLVVEVNSKLDEPWDGEGVVATDLGKASGEGWGYARDWWDWPAEWTREKDGCDTLRRDGHDLLRDPVNPPLTFTAAKDRKLLLNLKYKSVESTTTADRNRDEWQTEHHEWRSIAQSELYRSQRCGHSLAVEGCWHGAGP</sequence>
<gene>
    <name evidence="2" type="ORF">B0H17DRAFT_1133124</name>
</gene>
<reference evidence="2" key="1">
    <citation type="submission" date="2023-03" db="EMBL/GenBank/DDBJ databases">
        <title>Massive genome expansion in bonnet fungi (Mycena s.s.) driven by repeated elements and novel gene families across ecological guilds.</title>
        <authorList>
            <consortium name="Lawrence Berkeley National Laboratory"/>
            <person name="Harder C.B."/>
            <person name="Miyauchi S."/>
            <person name="Viragh M."/>
            <person name="Kuo A."/>
            <person name="Thoen E."/>
            <person name="Andreopoulos B."/>
            <person name="Lu D."/>
            <person name="Skrede I."/>
            <person name="Drula E."/>
            <person name="Henrissat B."/>
            <person name="Morin E."/>
            <person name="Kohler A."/>
            <person name="Barry K."/>
            <person name="LaButti K."/>
            <person name="Morin E."/>
            <person name="Salamov A."/>
            <person name="Lipzen A."/>
            <person name="Mereny Z."/>
            <person name="Hegedus B."/>
            <person name="Baldrian P."/>
            <person name="Stursova M."/>
            <person name="Weitz H."/>
            <person name="Taylor A."/>
            <person name="Grigoriev I.V."/>
            <person name="Nagy L.G."/>
            <person name="Martin F."/>
            <person name="Kauserud H."/>
        </authorList>
    </citation>
    <scope>NUCLEOTIDE SEQUENCE</scope>
    <source>
        <strain evidence="2">CBHHK067</strain>
    </source>
</reference>
<accession>A0AAD7DJL3</accession>
<dbReference type="AlphaFoldDB" id="A0AAD7DJL3"/>
<keyword evidence="1" id="KW-0472">Membrane</keyword>
<evidence type="ECO:0000256" key="1">
    <source>
        <dbReference type="SAM" id="Phobius"/>
    </source>
</evidence>
<organism evidence="2 3">
    <name type="scientific">Mycena rosella</name>
    <name type="common">Pink bonnet</name>
    <name type="synonym">Agaricus rosellus</name>
    <dbReference type="NCBI Taxonomy" id="1033263"/>
    <lineage>
        <taxon>Eukaryota</taxon>
        <taxon>Fungi</taxon>
        <taxon>Dikarya</taxon>
        <taxon>Basidiomycota</taxon>
        <taxon>Agaricomycotina</taxon>
        <taxon>Agaricomycetes</taxon>
        <taxon>Agaricomycetidae</taxon>
        <taxon>Agaricales</taxon>
        <taxon>Marasmiineae</taxon>
        <taxon>Mycenaceae</taxon>
        <taxon>Mycena</taxon>
    </lineage>
</organism>